<feature type="transmembrane region" description="Helical" evidence="3">
    <location>
        <begin position="388"/>
        <end position="413"/>
    </location>
</feature>
<feature type="transmembrane region" description="Helical" evidence="3">
    <location>
        <begin position="213"/>
        <end position="233"/>
    </location>
</feature>
<feature type="domain" description="Cytochrome c assembly protein" evidence="4">
    <location>
        <begin position="107"/>
        <end position="331"/>
    </location>
</feature>
<dbReference type="GO" id="GO:0015232">
    <property type="term" value="F:heme transmembrane transporter activity"/>
    <property type="evidence" value="ECO:0007669"/>
    <property type="project" value="InterPro"/>
</dbReference>
<feature type="transmembrane region" description="Helical" evidence="3">
    <location>
        <begin position="309"/>
        <end position="328"/>
    </location>
</feature>
<dbReference type="InterPro" id="IPR032523">
    <property type="entry name" value="CcmF_C"/>
</dbReference>
<dbReference type="GO" id="GO:0020037">
    <property type="term" value="F:heme binding"/>
    <property type="evidence" value="ECO:0007669"/>
    <property type="project" value="InterPro"/>
</dbReference>
<comment type="similarity">
    <text evidence="1">Belongs to the CcmF/CycK/Ccl1/NrfE/CcsA family.</text>
</comment>
<protein>
    <submittedName>
        <fullName evidence="6">Cytochrome c-type biogenesis protein CcmF</fullName>
    </submittedName>
</protein>
<dbReference type="Proteomes" id="UP000185003">
    <property type="component" value="Unassembled WGS sequence"/>
</dbReference>
<dbReference type="GO" id="GO:0017004">
    <property type="term" value="P:cytochrome complex assembly"/>
    <property type="evidence" value="ECO:0007669"/>
    <property type="project" value="UniProtKB-KW"/>
</dbReference>
<feature type="transmembrane region" description="Helical" evidence="3">
    <location>
        <begin position="476"/>
        <end position="493"/>
    </location>
</feature>
<proteinExistence type="inferred from homology"/>
<sequence>MENIKYIGEHLLPGQLGHFFSIVAFVASFVALVSFFNSTRATDELKKTSWLKLGRWAFFVQTASIIAVFSILYYIIANHLFEYKYAWQHSSRDLEVKYLFSCFWEGQEGSFLLWSVWQSLLGCVLIFTSKKWEAPVMTVMALSQLLMGSMILGIYVPGIEYRLGSNPFILMRQDAPDSPVFQNPNYLQFKQFVEGNGLNELLKNYWMVIHPPVLFLGFASVIIPFAYGVAGLWTRQFGEWIKPALPWTLFSAMMLGTGIMMGAAWAYESLTFGGYWAWDPVENASLVPWLTMIAGIHTMLAFRSSGHALRSSFFFVIISYTLILYSSFLTKSGVLGQTSVHSFTDLGLTAQLLVSMAVFAIPSLFLLIWRNKEIPSVKKEESTYSREFWLFVGALILMVAAIQITFTTSIPVWNKVLDGLGLKKLFNLEDFAPPTDVVFHYNQIQIWLATVIGLLTAIIQFLKYKDTPKNTVMKKLAWPTLVAVLATVMIGWFGKIDYVNYGAGFLVAIYLMLFASVYAIVANLFYIFGVLKGKAKAAGASVAHIGFGLALLGILISSSKKQVLSIDSMGMLAGYFTKESGQDSKENIMLPKGLPVQMGPYFVTYKGDSIGTADKAKTFFIIDYEKKDKLEDVAKERFTLYPDAYLSVRGQDGITPNPDSKHYLTRDIFTYITAVPRKDVVTDTLPYTPHTIAQGDTIFFSKGFMVLTALKTGPVQKNYHAEPGDIAVGAQLDVHTRSNGDFTMQPVYFIRDSSFQSNIPDTIAPLSLAVRFTKILPNENKVELELKESRDPMDYVVMKALIFPYINVLWIGILVMIVGFLMSIRQRLRK</sequence>
<dbReference type="PANTHER" id="PTHR43653:SF1">
    <property type="entry name" value="CYTOCHROME C-TYPE BIOGENESIS PROTEIN CCMF"/>
    <property type="match status" value="1"/>
</dbReference>
<keyword evidence="7" id="KW-1185">Reference proteome</keyword>
<feature type="transmembrane region" description="Helical" evidence="3">
    <location>
        <begin position="348"/>
        <end position="368"/>
    </location>
</feature>
<feature type="transmembrane region" description="Helical" evidence="3">
    <location>
        <begin position="16"/>
        <end position="36"/>
    </location>
</feature>
<keyword evidence="3" id="KW-0812">Transmembrane</keyword>
<evidence type="ECO:0000256" key="1">
    <source>
        <dbReference type="ARBA" id="ARBA00009186"/>
    </source>
</evidence>
<keyword evidence="3" id="KW-1133">Transmembrane helix</keyword>
<dbReference type="Pfam" id="PF01578">
    <property type="entry name" value="Cytochrom_C_asm"/>
    <property type="match status" value="1"/>
</dbReference>
<reference evidence="6 7" key="1">
    <citation type="submission" date="2016-11" db="EMBL/GenBank/DDBJ databases">
        <authorList>
            <person name="Jaros S."/>
            <person name="Januszkiewicz K."/>
            <person name="Wedrychowicz H."/>
        </authorList>
    </citation>
    <scope>NUCLEOTIDE SEQUENCE [LARGE SCALE GENOMIC DNA]</scope>
    <source>
        <strain evidence="6 7">DSM 24787</strain>
    </source>
</reference>
<feature type="transmembrane region" description="Helical" evidence="3">
    <location>
        <begin position="245"/>
        <end position="266"/>
    </location>
</feature>
<dbReference type="InterPro" id="IPR003567">
    <property type="entry name" value="Cyt_c_biogenesis"/>
</dbReference>
<feature type="transmembrane region" description="Helical" evidence="3">
    <location>
        <begin position="56"/>
        <end position="76"/>
    </location>
</feature>
<evidence type="ECO:0000259" key="5">
    <source>
        <dbReference type="Pfam" id="PF16327"/>
    </source>
</evidence>
<dbReference type="InterPro" id="IPR002541">
    <property type="entry name" value="Cyt_c_assembly"/>
</dbReference>
<dbReference type="STRING" id="536979.SAMN04488055_1853"/>
<accession>A0A1N6EVD2</accession>
<dbReference type="Pfam" id="PF16327">
    <property type="entry name" value="CcmF_C"/>
    <property type="match status" value="1"/>
</dbReference>
<dbReference type="EMBL" id="FSRA01000001">
    <property type="protein sequence ID" value="SIN86967.1"/>
    <property type="molecule type" value="Genomic_DNA"/>
</dbReference>
<organism evidence="6 7">
    <name type="scientific">Chitinophaga niabensis</name>
    <dbReference type="NCBI Taxonomy" id="536979"/>
    <lineage>
        <taxon>Bacteria</taxon>
        <taxon>Pseudomonadati</taxon>
        <taxon>Bacteroidota</taxon>
        <taxon>Chitinophagia</taxon>
        <taxon>Chitinophagales</taxon>
        <taxon>Chitinophagaceae</taxon>
        <taxon>Chitinophaga</taxon>
    </lineage>
</organism>
<evidence type="ECO:0000259" key="4">
    <source>
        <dbReference type="Pfam" id="PF01578"/>
    </source>
</evidence>
<dbReference type="AlphaFoldDB" id="A0A1N6EVD2"/>
<dbReference type="PANTHER" id="PTHR43653">
    <property type="entry name" value="CYTOCHROME C ASSEMBLY PROTEIN-RELATED"/>
    <property type="match status" value="1"/>
</dbReference>
<evidence type="ECO:0000256" key="2">
    <source>
        <dbReference type="ARBA" id="ARBA00022748"/>
    </source>
</evidence>
<feature type="domain" description="Cytochrome c-type biogenesis protein CcmF C-terminal" evidence="5">
    <location>
        <begin position="354"/>
        <end position="561"/>
    </location>
</feature>
<keyword evidence="2" id="KW-0201">Cytochrome c-type biogenesis</keyword>
<evidence type="ECO:0000313" key="7">
    <source>
        <dbReference type="Proteomes" id="UP000185003"/>
    </source>
</evidence>
<feature type="transmembrane region" description="Helical" evidence="3">
    <location>
        <begin position="286"/>
        <end position="302"/>
    </location>
</feature>
<feature type="transmembrane region" description="Helical" evidence="3">
    <location>
        <begin position="538"/>
        <end position="556"/>
    </location>
</feature>
<dbReference type="RefSeq" id="WP_234979640.1">
    <property type="nucleotide sequence ID" value="NZ_FSRA01000001.1"/>
</dbReference>
<evidence type="ECO:0000256" key="3">
    <source>
        <dbReference type="SAM" id="Phobius"/>
    </source>
</evidence>
<dbReference type="GO" id="GO:0016020">
    <property type="term" value="C:membrane"/>
    <property type="evidence" value="ECO:0007669"/>
    <property type="project" value="InterPro"/>
</dbReference>
<feature type="transmembrane region" description="Helical" evidence="3">
    <location>
        <begin position="136"/>
        <end position="156"/>
    </location>
</feature>
<dbReference type="PRINTS" id="PR01410">
    <property type="entry name" value="CCBIOGENESIS"/>
</dbReference>
<feature type="transmembrane region" description="Helical" evidence="3">
    <location>
        <begin position="505"/>
        <end position="526"/>
    </location>
</feature>
<gene>
    <name evidence="6" type="ORF">SAMN04488055_1853</name>
</gene>
<keyword evidence="3" id="KW-0472">Membrane</keyword>
<feature type="transmembrane region" description="Helical" evidence="3">
    <location>
        <begin position="802"/>
        <end position="824"/>
    </location>
</feature>
<feature type="transmembrane region" description="Helical" evidence="3">
    <location>
        <begin position="444"/>
        <end position="464"/>
    </location>
</feature>
<evidence type="ECO:0000313" key="6">
    <source>
        <dbReference type="EMBL" id="SIN86967.1"/>
    </source>
</evidence>
<name>A0A1N6EVD2_9BACT</name>
<feature type="transmembrane region" description="Helical" evidence="3">
    <location>
        <begin position="111"/>
        <end position="129"/>
    </location>
</feature>